<organism evidence="2">
    <name type="scientific">Arion vulgaris</name>
    <dbReference type="NCBI Taxonomy" id="1028688"/>
    <lineage>
        <taxon>Eukaryota</taxon>
        <taxon>Metazoa</taxon>
        <taxon>Spiralia</taxon>
        <taxon>Lophotrochozoa</taxon>
        <taxon>Mollusca</taxon>
        <taxon>Gastropoda</taxon>
        <taxon>Heterobranchia</taxon>
        <taxon>Euthyneura</taxon>
        <taxon>Panpulmonata</taxon>
        <taxon>Eupulmonata</taxon>
        <taxon>Stylommatophora</taxon>
        <taxon>Helicina</taxon>
        <taxon>Arionoidea</taxon>
        <taxon>Arionidae</taxon>
        <taxon>Arion</taxon>
    </lineage>
</organism>
<name>A0A0B7AH93_9EUPU</name>
<keyword evidence="1" id="KW-0812">Transmembrane</keyword>
<dbReference type="AlphaFoldDB" id="A0A0B7AH93"/>
<evidence type="ECO:0000313" key="2">
    <source>
        <dbReference type="EMBL" id="CEK80178.1"/>
    </source>
</evidence>
<dbReference type="EMBL" id="HACG01033313">
    <property type="protein sequence ID" value="CEK80178.1"/>
    <property type="molecule type" value="Transcribed_RNA"/>
</dbReference>
<proteinExistence type="predicted"/>
<accession>A0A0B7AH93</accession>
<feature type="non-terminal residue" evidence="2">
    <location>
        <position position="1"/>
    </location>
</feature>
<reference evidence="2" key="1">
    <citation type="submission" date="2014-12" db="EMBL/GenBank/DDBJ databases">
        <title>Insight into the proteome of Arion vulgaris.</title>
        <authorList>
            <person name="Aradska J."/>
            <person name="Bulat T."/>
            <person name="Smidak R."/>
            <person name="Sarate P."/>
            <person name="Gangsoo J."/>
            <person name="Sialana F."/>
            <person name="Bilban M."/>
            <person name="Lubec G."/>
        </authorList>
    </citation>
    <scope>NUCLEOTIDE SEQUENCE</scope>
    <source>
        <tissue evidence="2">Skin</tissue>
    </source>
</reference>
<feature type="transmembrane region" description="Helical" evidence="1">
    <location>
        <begin position="6"/>
        <end position="28"/>
    </location>
</feature>
<keyword evidence="1" id="KW-0472">Membrane</keyword>
<keyword evidence="1" id="KW-1133">Transmembrane helix</keyword>
<gene>
    <name evidence="2" type="primary">ORF119481</name>
</gene>
<feature type="non-terminal residue" evidence="2">
    <location>
        <position position="143"/>
    </location>
</feature>
<sequence length="143" mass="16227">EFTTDAGWIVGAYFGGLILGIVLLFCFTKPFLVWRKKKYQDLYLLQGGTLSFSKLYPTTSYKLVQTNTVVPNENESRKKPVSKVRFWRRHIYTFTQKKAKNNKEGDVDPSLAHGMADIMNHTSKSETEAALAEQDIAAIVSME</sequence>
<protein>
    <submittedName>
        <fullName evidence="2">Uncharacterized protein</fullName>
    </submittedName>
</protein>
<evidence type="ECO:0000256" key="1">
    <source>
        <dbReference type="SAM" id="Phobius"/>
    </source>
</evidence>